<feature type="transmembrane region" description="Helical" evidence="1">
    <location>
        <begin position="12"/>
        <end position="31"/>
    </location>
</feature>
<dbReference type="Proteomes" id="UP001183648">
    <property type="component" value="Unassembled WGS sequence"/>
</dbReference>
<dbReference type="EMBL" id="JAVDYG010000001">
    <property type="protein sequence ID" value="MDR7361319.1"/>
    <property type="molecule type" value="Genomic_DNA"/>
</dbReference>
<comment type="caution">
    <text evidence="2">The sequence shown here is derived from an EMBL/GenBank/DDBJ whole genome shotgun (WGS) entry which is preliminary data.</text>
</comment>
<proteinExistence type="predicted"/>
<evidence type="ECO:0000256" key="1">
    <source>
        <dbReference type="SAM" id="Phobius"/>
    </source>
</evidence>
<keyword evidence="3" id="KW-1185">Reference proteome</keyword>
<accession>A0ABU2BTI7</accession>
<evidence type="ECO:0000313" key="3">
    <source>
        <dbReference type="Proteomes" id="UP001183648"/>
    </source>
</evidence>
<organism evidence="2 3">
    <name type="scientific">Nocardioides marmoribigeumensis</name>
    <dbReference type="NCBI Taxonomy" id="433649"/>
    <lineage>
        <taxon>Bacteria</taxon>
        <taxon>Bacillati</taxon>
        <taxon>Actinomycetota</taxon>
        <taxon>Actinomycetes</taxon>
        <taxon>Propionibacteriales</taxon>
        <taxon>Nocardioidaceae</taxon>
        <taxon>Nocardioides</taxon>
    </lineage>
</organism>
<feature type="transmembrane region" description="Helical" evidence="1">
    <location>
        <begin position="37"/>
        <end position="62"/>
    </location>
</feature>
<name>A0ABU2BTI7_9ACTN</name>
<evidence type="ECO:0000313" key="2">
    <source>
        <dbReference type="EMBL" id="MDR7361319.1"/>
    </source>
</evidence>
<sequence length="72" mass="7490">MTLGHLPARYQVAIWVVGLISSAGLGAWLAWSMALPVLPVSGAVVGALLGIAFVAGFLHYFGTAPEESPARR</sequence>
<keyword evidence="1" id="KW-0812">Transmembrane</keyword>
<protein>
    <submittedName>
        <fullName evidence="2">Lipase chaperone LimK</fullName>
    </submittedName>
</protein>
<keyword evidence="1" id="KW-1133">Transmembrane helix</keyword>
<dbReference type="RefSeq" id="WP_310299112.1">
    <property type="nucleotide sequence ID" value="NZ_BAAAPS010000014.1"/>
</dbReference>
<keyword evidence="1" id="KW-0472">Membrane</keyword>
<gene>
    <name evidence="2" type="ORF">J2S63_000872</name>
</gene>
<reference evidence="2 3" key="1">
    <citation type="submission" date="2023-07" db="EMBL/GenBank/DDBJ databases">
        <title>Sequencing the genomes of 1000 actinobacteria strains.</title>
        <authorList>
            <person name="Klenk H.-P."/>
        </authorList>
    </citation>
    <scope>NUCLEOTIDE SEQUENCE [LARGE SCALE GENOMIC DNA]</scope>
    <source>
        <strain evidence="2 3">DSM 19426</strain>
    </source>
</reference>